<gene>
    <name evidence="2" type="ORF">M431DRAFT_89148</name>
</gene>
<dbReference type="EMBL" id="KZ679682">
    <property type="protein sequence ID" value="PTB53245.1"/>
    <property type="molecule type" value="Genomic_DNA"/>
</dbReference>
<evidence type="ECO:0000313" key="2">
    <source>
        <dbReference type="EMBL" id="PTB53245.1"/>
    </source>
</evidence>
<protein>
    <recommendedName>
        <fullName evidence="1">DUF7587 domain-containing protein</fullName>
    </recommendedName>
</protein>
<dbReference type="InterPro" id="IPR056009">
    <property type="entry name" value="DUF7587"/>
</dbReference>
<dbReference type="STRING" id="983964.A0A2T4A841"/>
<accession>A0A2T4A841</accession>
<feature type="domain" description="DUF7587" evidence="1">
    <location>
        <begin position="2"/>
        <end position="148"/>
    </location>
</feature>
<dbReference type="Pfam" id="PF24494">
    <property type="entry name" value="DUF7587"/>
    <property type="match status" value="1"/>
</dbReference>
<dbReference type="RefSeq" id="XP_024772922.1">
    <property type="nucleotide sequence ID" value="XM_024923987.1"/>
</dbReference>
<reference evidence="2 3" key="1">
    <citation type="submission" date="2016-07" db="EMBL/GenBank/DDBJ databases">
        <title>Multiple horizontal gene transfer events from other fungi enriched the ability of initially mycotrophic Trichoderma (Ascomycota) to feed on dead plant biomass.</title>
        <authorList>
            <consortium name="DOE Joint Genome Institute"/>
            <person name="Aerts A."/>
            <person name="Atanasova L."/>
            <person name="Chenthamara K."/>
            <person name="Zhang J."/>
            <person name="Grujic M."/>
            <person name="Henrissat B."/>
            <person name="Kuo A."/>
            <person name="Salamov A."/>
            <person name="Lipzen A."/>
            <person name="Labutti K."/>
            <person name="Barry K."/>
            <person name="Miao Y."/>
            <person name="Rahimi M.J."/>
            <person name="Shen Q."/>
            <person name="Grigoriev I.V."/>
            <person name="Kubicek C.P."/>
            <person name="Druzhinina I.S."/>
        </authorList>
    </citation>
    <scope>NUCLEOTIDE SEQUENCE [LARGE SCALE GENOMIC DNA]</scope>
    <source>
        <strain evidence="2 3">CBS 226.95</strain>
    </source>
</reference>
<proteinExistence type="predicted"/>
<dbReference type="GeneID" id="36632570"/>
<keyword evidence="3" id="KW-1185">Reference proteome</keyword>
<evidence type="ECO:0000313" key="3">
    <source>
        <dbReference type="Proteomes" id="UP000241690"/>
    </source>
</evidence>
<organism evidence="2 3">
    <name type="scientific">Trichoderma harzianum CBS 226.95</name>
    <dbReference type="NCBI Taxonomy" id="983964"/>
    <lineage>
        <taxon>Eukaryota</taxon>
        <taxon>Fungi</taxon>
        <taxon>Dikarya</taxon>
        <taxon>Ascomycota</taxon>
        <taxon>Pezizomycotina</taxon>
        <taxon>Sordariomycetes</taxon>
        <taxon>Hypocreomycetidae</taxon>
        <taxon>Hypocreales</taxon>
        <taxon>Hypocreaceae</taxon>
        <taxon>Trichoderma</taxon>
    </lineage>
</organism>
<dbReference type="AlphaFoldDB" id="A0A2T4A841"/>
<sequence length="269" mass="30971">ETPRYLFRVFSPYSQGATDTKWVKSRAASRGLACSSEDIFSIENKQRAADMLSRHLQWWKNPHDNLVSWTSSLLSALVYIFHLRAIHSEATLDEIQLLVVDTAIFPKGAFMRDLDLVRAFRSVDQHLRNKKSKWSSGYYYFGEYLSQGALKVEGRCQVASAQNIVNDGLYTIRKEFRGFADWKPGSARWADVVIEMRKVFHYDISTRREMSKRAMSAVLRISRQFGPDFQTPIAANLVAIAAPRYRHVPTQFIYPELPLLTGSCICYWI</sequence>
<dbReference type="Proteomes" id="UP000241690">
    <property type="component" value="Unassembled WGS sequence"/>
</dbReference>
<name>A0A2T4A841_TRIHA</name>
<evidence type="ECO:0000259" key="1">
    <source>
        <dbReference type="Pfam" id="PF24494"/>
    </source>
</evidence>
<feature type="non-terminal residue" evidence="2">
    <location>
        <position position="1"/>
    </location>
</feature>